<dbReference type="Gene3D" id="3.40.50.80">
    <property type="entry name" value="Nucleotide-binding domain of ferredoxin-NADP reductase (FNR) module"/>
    <property type="match status" value="1"/>
</dbReference>
<dbReference type="InterPro" id="IPR008333">
    <property type="entry name" value="Cbr1-like_FAD-bd_dom"/>
</dbReference>
<dbReference type="InterPro" id="IPR017938">
    <property type="entry name" value="Riboflavin_synthase-like_b-brl"/>
</dbReference>
<dbReference type="RefSeq" id="WP_028070538.1">
    <property type="nucleotide sequence ID" value="NZ_LR590484.1"/>
</dbReference>
<dbReference type="KEGG" id="stha:NCTC11429_02461"/>
<dbReference type="STRING" id="1123265.GCA_000686625_03840"/>
<dbReference type="SUPFAM" id="SSF63380">
    <property type="entry name" value="Riboflavin synthase domain-like"/>
    <property type="match status" value="1"/>
</dbReference>
<dbReference type="Pfam" id="PF04954">
    <property type="entry name" value="SIP"/>
    <property type="match status" value="1"/>
</dbReference>
<dbReference type="EMBL" id="LR590484">
    <property type="protein sequence ID" value="VTR41113.1"/>
    <property type="molecule type" value="Genomic_DNA"/>
</dbReference>
<protein>
    <submittedName>
        <fullName evidence="2">HCP oxidoreductase, NADH-dependent</fullName>
    </submittedName>
</protein>
<dbReference type="PANTHER" id="PTHR30157:SF0">
    <property type="entry name" value="NADPH-DEPENDENT FERRIC-CHELATE REDUCTASE"/>
    <property type="match status" value="1"/>
</dbReference>
<evidence type="ECO:0000313" key="3">
    <source>
        <dbReference type="Proteomes" id="UP000308196"/>
    </source>
</evidence>
<dbReference type="Proteomes" id="UP000308196">
    <property type="component" value="Chromosome"/>
</dbReference>
<dbReference type="AlphaFoldDB" id="A0A4U9V5L0"/>
<dbReference type="InterPro" id="IPR039374">
    <property type="entry name" value="SIP_fam"/>
</dbReference>
<dbReference type="GeneID" id="78463174"/>
<dbReference type="Pfam" id="PF00970">
    <property type="entry name" value="FAD_binding_6"/>
    <property type="match status" value="1"/>
</dbReference>
<organism evidence="2 3">
    <name type="scientific">Sphingobacterium thalpophilum</name>
    <dbReference type="NCBI Taxonomy" id="259"/>
    <lineage>
        <taxon>Bacteria</taxon>
        <taxon>Pseudomonadati</taxon>
        <taxon>Bacteroidota</taxon>
        <taxon>Sphingobacteriia</taxon>
        <taxon>Sphingobacteriales</taxon>
        <taxon>Sphingobacteriaceae</taxon>
        <taxon>Sphingobacterium</taxon>
    </lineage>
</organism>
<dbReference type="PROSITE" id="PS51384">
    <property type="entry name" value="FAD_FR"/>
    <property type="match status" value="1"/>
</dbReference>
<dbReference type="PANTHER" id="PTHR30157">
    <property type="entry name" value="FERRIC REDUCTASE, NADPH-DEPENDENT"/>
    <property type="match status" value="1"/>
</dbReference>
<dbReference type="Gene3D" id="2.40.30.10">
    <property type="entry name" value="Translation factors"/>
    <property type="match status" value="1"/>
</dbReference>
<dbReference type="InterPro" id="IPR007037">
    <property type="entry name" value="SIP_rossman_dom"/>
</dbReference>
<reference evidence="2 3" key="1">
    <citation type="submission" date="2019-05" db="EMBL/GenBank/DDBJ databases">
        <authorList>
            <consortium name="Pathogen Informatics"/>
        </authorList>
    </citation>
    <scope>NUCLEOTIDE SEQUENCE [LARGE SCALE GENOMIC DNA]</scope>
    <source>
        <strain evidence="2 3">NCTC11429</strain>
    </source>
</reference>
<dbReference type="GO" id="GO:0016491">
    <property type="term" value="F:oxidoreductase activity"/>
    <property type="evidence" value="ECO:0007669"/>
    <property type="project" value="InterPro"/>
</dbReference>
<proteinExistence type="predicted"/>
<evidence type="ECO:0000313" key="2">
    <source>
        <dbReference type="EMBL" id="VTR41113.1"/>
    </source>
</evidence>
<evidence type="ECO:0000259" key="1">
    <source>
        <dbReference type="PROSITE" id="PS51384"/>
    </source>
</evidence>
<gene>
    <name evidence="2" type="ORF">NCTC11429_02461</name>
</gene>
<name>A0A4U9V5L0_9SPHI</name>
<feature type="domain" description="FAD-binding FR-type" evidence="1">
    <location>
        <begin position="10"/>
        <end position="117"/>
    </location>
</feature>
<dbReference type="InterPro" id="IPR039261">
    <property type="entry name" value="FNR_nucleotide-bd"/>
</dbReference>
<sequence length="241" mass="27876">MGIIGNILKIVLQEAIIEKKTKLSDTVYRIRLKSDSVKSADFVAGYFLRLGFGIDNNELSLKDKVRSYSVWDIDKSNGYIDLAIATHSNGIGAKWVQECHVGERVFFKWKKGNFLVDDSADSYLMIGDLSALSHLYMVRRNLPKNKRIESIFYCQDINERFEDIDGTTPFDFYEMTPNPYDEIITLIKKIIPKMEGEKIVYIGGDSRICVALSQFFRKELHWNNKQIKTKPFWNPVKRGLE</sequence>
<dbReference type="InterPro" id="IPR017927">
    <property type="entry name" value="FAD-bd_FR_type"/>
</dbReference>
<accession>A0A4U9V5L0</accession>